<name>A0ABU7R751_9ACTN</name>
<evidence type="ECO:0000259" key="1">
    <source>
        <dbReference type="PROSITE" id="PS51729"/>
    </source>
</evidence>
<dbReference type="InterPro" id="IPR031165">
    <property type="entry name" value="GNAT_YJDJ"/>
</dbReference>
<gene>
    <name evidence="2" type="ORF">VXJ25_00155</name>
</gene>
<evidence type="ECO:0000313" key="2">
    <source>
        <dbReference type="EMBL" id="MEE6146411.1"/>
    </source>
</evidence>
<keyword evidence="2" id="KW-0808">Transferase</keyword>
<dbReference type="Gene3D" id="3.40.630.30">
    <property type="match status" value="1"/>
</dbReference>
<dbReference type="CDD" id="cd04301">
    <property type="entry name" value="NAT_SF"/>
    <property type="match status" value="1"/>
</dbReference>
<organism evidence="2 3">
    <name type="scientific">Olsenella absiana</name>
    <dbReference type="NCBI Taxonomy" id="3115222"/>
    <lineage>
        <taxon>Bacteria</taxon>
        <taxon>Bacillati</taxon>
        <taxon>Actinomycetota</taxon>
        <taxon>Coriobacteriia</taxon>
        <taxon>Coriobacteriales</taxon>
        <taxon>Atopobiaceae</taxon>
        <taxon>Olsenella</taxon>
    </lineage>
</organism>
<evidence type="ECO:0000313" key="3">
    <source>
        <dbReference type="Proteomes" id="UP001332931"/>
    </source>
</evidence>
<dbReference type="GO" id="GO:0016746">
    <property type="term" value="F:acyltransferase activity"/>
    <property type="evidence" value="ECO:0007669"/>
    <property type="project" value="UniProtKB-KW"/>
</dbReference>
<keyword evidence="3" id="KW-1185">Reference proteome</keyword>
<dbReference type="InterPro" id="IPR045057">
    <property type="entry name" value="Gcn5-rel_NAT"/>
</dbReference>
<dbReference type="EC" id="2.3.1.-" evidence="2"/>
<dbReference type="Proteomes" id="UP001332931">
    <property type="component" value="Unassembled WGS sequence"/>
</dbReference>
<dbReference type="PANTHER" id="PTHR31435:SF10">
    <property type="entry name" value="BSR4717 PROTEIN"/>
    <property type="match status" value="1"/>
</dbReference>
<comment type="caution">
    <text evidence="2">The sequence shown here is derived from an EMBL/GenBank/DDBJ whole genome shotgun (WGS) entry which is preliminary data.</text>
</comment>
<dbReference type="PANTHER" id="PTHR31435">
    <property type="entry name" value="PROTEIN NATD1"/>
    <property type="match status" value="1"/>
</dbReference>
<dbReference type="Pfam" id="PF14542">
    <property type="entry name" value="Acetyltransf_CG"/>
    <property type="match status" value="1"/>
</dbReference>
<dbReference type="PROSITE" id="PS51729">
    <property type="entry name" value="GNAT_YJDJ"/>
    <property type="match status" value="1"/>
</dbReference>
<dbReference type="EMBL" id="JAZGJQ010000001">
    <property type="protein sequence ID" value="MEE6146411.1"/>
    <property type="molecule type" value="Genomic_DNA"/>
</dbReference>
<feature type="domain" description="N-acetyltransferase" evidence="1">
    <location>
        <begin position="3"/>
        <end position="90"/>
    </location>
</feature>
<sequence>MLFQTNDDNVVFLDDYGEVKGKVDFVDAGGDTVDITSVYVAPSERGMGLASRLMGTCARHLRFHGKKAKATCSYAKKWFGEHKEYADVLA</sequence>
<reference evidence="2 3" key="1">
    <citation type="submission" date="2024-01" db="EMBL/GenBank/DDBJ databases">
        <title>Description of Olsenella sp. nov., isolated from pig feces.</title>
        <authorList>
            <person name="Chang Y.-H."/>
        </authorList>
    </citation>
    <scope>NUCLEOTIDE SEQUENCE [LARGE SCALE GENOMIC DNA]</scope>
    <source>
        <strain evidence="2 3">YH-ols2223</strain>
    </source>
</reference>
<dbReference type="InterPro" id="IPR016181">
    <property type="entry name" value="Acyl_CoA_acyltransferase"/>
</dbReference>
<accession>A0ABU7R751</accession>
<dbReference type="SUPFAM" id="SSF55729">
    <property type="entry name" value="Acyl-CoA N-acyltransferases (Nat)"/>
    <property type="match status" value="1"/>
</dbReference>
<dbReference type="RefSeq" id="WP_330957178.1">
    <property type="nucleotide sequence ID" value="NZ_JAZGJQ010000001.1"/>
</dbReference>
<protein>
    <submittedName>
        <fullName evidence="2">GNAT family N-acetyltransferase</fullName>
        <ecNumber evidence="2">2.3.1.-</ecNumber>
    </submittedName>
</protein>
<keyword evidence="2" id="KW-0012">Acyltransferase</keyword>
<proteinExistence type="predicted"/>